<proteinExistence type="predicted"/>
<feature type="domain" description="Calcineurin-like phosphoesterase" evidence="3">
    <location>
        <begin position="2"/>
        <end position="204"/>
    </location>
</feature>
<dbReference type="InterPro" id="IPR016538">
    <property type="entry name" value="UCP008292"/>
</dbReference>
<keyword evidence="1" id="KW-0479">Metal-binding</keyword>
<dbReference type="RefSeq" id="WP_071082149.1">
    <property type="nucleotide sequence ID" value="NZ_MBLM01000003.1"/>
</dbReference>
<dbReference type="PANTHER" id="PTHR31302">
    <property type="entry name" value="TRANSMEMBRANE PROTEIN WITH METALLOPHOSPHOESTERASE DOMAIN-RELATED"/>
    <property type="match status" value="1"/>
</dbReference>
<evidence type="ECO:0000259" key="3">
    <source>
        <dbReference type="Pfam" id="PF00149"/>
    </source>
</evidence>
<accession>A0A1S1RGM4</accession>
<evidence type="ECO:0000256" key="1">
    <source>
        <dbReference type="ARBA" id="ARBA00022723"/>
    </source>
</evidence>
<dbReference type="Proteomes" id="UP000179627">
    <property type="component" value="Unassembled WGS sequence"/>
</dbReference>
<sequence>MIRIAAVGDIHLGTDSPGSFAPCLAGIGDLADVLLIAGDLTQHGSVAEAEVVAGELAGAEIPVIAVLGNHDHHGDQSDQVVKVLAQAGVRTLEGEGMVLRVGDICLGVAGAKGFGGGFAGASGSDFGEPLMKAFVRHSKEVSAALRNALDALECDIRVALTHYSPVPDTLAGERPEIFPFLGSYHLAEAVDGGRAQLALHGHAHGGSEKGRTAGGVPVRNVARPVIGRAFALYEVGTHDACCS</sequence>
<dbReference type="SUPFAM" id="SSF56300">
    <property type="entry name" value="Metallo-dependent phosphatases"/>
    <property type="match status" value="1"/>
</dbReference>
<dbReference type="InterPro" id="IPR004843">
    <property type="entry name" value="Calcineurin-like_PHP"/>
</dbReference>
<keyword evidence="5" id="KW-1185">Reference proteome</keyword>
<dbReference type="AlphaFoldDB" id="A0A1S1RGM4"/>
<dbReference type="PIRSF" id="PIRSF008292">
    <property type="entry name" value="UCP008292"/>
    <property type="match status" value="1"/>
</dbReference>
<dbReference type="Gene3D" id="3.60.21.10">
    <property type="match status" value="1"/>
</dbReference>
<dbReference type="InterPro" id="IPR051158">
    <property type="entry name" value="Metallophosphoesterase_sf"/>
</dbReference>
<comment type="caution">
    <text evidence="4">The sequence shown here is derived from an EMBL/GenBank/DDBJ whole genome shotgun (WGS) entry which is preliminary data.</text>
</comment>
<dbReference type="PANTHER" id="PTHR31302:SF31">
    <property type="entry name" value="PHOSPHODIESTERASE YAEI"/>
    <property type="match status" value="1"/>
</dbReference>
<dbReference type="GO" id="GO:0046872">
    <property type="term" value="F:metal ion binding"/>
    <property type="evidence" value="ECO:0007669"/>
    <property type="project" value="UniProtKB-KW"/>
</dbReference>
<evidence type="ECO:0000256" key="2">
    <source>
        <dbReference type="ARBA" id="ARBA00022801"/>
    </source>
</evidence>
<dbReference type="InterPro" id="IPR029052">
    <property type="entry name" value="Metallo-depent_PP-like"/>
</dbReference>
<dbReference type="GO" id="GO:0009245">
    <property type="term" value="P:lipid A biosynthetic process"/>
    <property type="evidence" value="ECO:0007669"/>
    <property type="project" value="TreeGrafter"/>
</dbReference>
<dbReference type="EMBL" id="MBLM01000003">
    <property type="protein sequence ID" value="OHV45903.1"/>
    <property type="molecule type" value="Genomic_DNA"/>
</dbReference>
<dbReference type="GO" id="GO:0016020">
    <property type="term" value="C:membrane"/>
    <property type="evidence" value="ECO:0007669"/>
    <property type="project" value="GOC"/>
</dbReference>
<dbReference type="GO" id="GO:0008758">
    <property type="term" value="F:UDP-2,3-diacylglucosamine hydrolase activity"/>
    <property type="evidence" value="ECO:0007669"/>
    <property type="project" value="TreeGrafter"/>
</dbReference>
<protein>
    <submittedName>
        <fullName evidence="4">Metallophosphoesterase</fullName>
    </submittedName>
</protein>
<keyword evidence="2" id="KW-0378">Hydrolase</keyword>
<evidence type="ECO:0000313" key="4">
    <source>
        <dbReference type="EMBL" id="OHV45903.1"/>
    </source>
</evidence>
<reference evidence="5" key="1">
    <citation type="submission" date="2016-07" db="EMBL/GenBank/DDBJ databases">
        <title>Sequence Frankia sp. strain CcI1.17.</title>
        <authorList>
            <person name="Ghodhbane-Gtari F."/>
            <person name="Swanson E."/>
            <person name="Gueddou A."/>
            <person name="Morris K."/>
            <person name="Hezbri K."/>
            <person name="Ktari A."/>
            <person name="Nouioui I."/>
            <person name="Abebe-Akele F."/>
            <person name="Simpson S."/>
            <person name="Thomas K."/>
            <person name="Gtari M."/>
            <person name="Tisa L.S."/>
            <person name="Hurst S."/>
        </authorList>
    </citation>
    <scope>NUCLEOTIDE SEQUENCE [LARGE SCALE GENOMIC DNA]</scope>
    <source>
        <strain evidence="5">Cc1.17</strain>
    </source>
</reference>
<dbReference type="OrthoDB" id="9783437at2"/>
<gene>
    <name evidence="4" type="ORF">CC117_09040</name>
</gene>
<name>A0A1S1RGM4_9ACTN</name>
<organism evidence="4 5">
    <name type="scientific">Parafrankia colletiae</name>
    <dbReference type="NCBI Taxonomy" id="573497"/>
    <lineage>
        <taxon>Bacteria</taxon>
        <taxon>Bacillati</taxon>
        <taxon>Actinomycetota</taxon>
        <taxon>Actinomycetes</taxon>
        <taxon>Frankiales</taxon>
        <taxon>Frankiaceae</taxon>
        <taxon>Parafrankia</taxon>
    </lineage>
</organism>
<evidence type="ECO:0000313" key="5">
    <source>
        <dbReference type="Proteomes" id="UP000179627"/>
    </source>
</evidence>
<dbReference type="Pfam" id="PF00149">
    <property type="entry name" value="Metallophos"/>
    <property type="match status" value="1"/>
</dbReference>